<organism evidence="3 4">
    <name type="scientific">Rhypophila decipiens</name>
    <dbReference type="NCBI Taxonomy" id="261697"/>
    <lineage>
        <taxon>Eukaryota</taxon>
        <taxon>Fungi</taxon>
        <taxon>Dikarya</taxon>
        <taxon>Ascomycota</taxon>
        <taxon>Pezizomycotina</taxon>
        <taxon>Sordariomycetes</taxon>
        <taxon>Sordariomycetidae</taxon>
        <taxon>Sordariales</taxon>
        <taxon>Naviculisporaceae</taxon>
        <taxon>Rhypophila</taxon>
    </lineage>
</organism>
<feature type="compositionally biased region" description="Pro residues" evidence="1">
    <location>
        <begin position="173"/>
        <end position="203"/>
    </location>
</feature>
<keyword evidence="2" id="KW-0812">Transmembrane</keyword>
<dbReference type="Proteomes" id="UP001301769">
    <property type="component" value="Unassembled WGS sequence"/>
</dbReference>
<reference evidence="3" key="2">
    <citation type="submission" date="2023-05" db="EMBL/GenBank/DDBJ databases">
        <authorList>
            <consortium name="Lawrence Berkeley National Laboratory"/>
            <person name="Steindorff A."/>
            <person name="Hensen N."/>
            <person name="Bonometti L."/>
            <person name="Westerberg I."/>
            <person name="Brannstrom I.O."/>
            <person name="Guillou S."/>
            <person name="Cros-Aarteil S."/>
            <person name="Calhoun S."/>
            <person name="Haridas S."/>
            <person name="Kuo A."/>
            <person name="Mondo S."/>
            <person name="Pangilinan J."/>
            <person name="Riley R."/>
            <person name="Labutti K."/>
            <person name="Andreopoulos B."/>
            <person name="Lipzen A."/>
            <person name="Chen C."/>
            <person name="Yanf M."/>
            <person name="Daum C."/>
            <person name="Ng V."/>
            <person name="Clum A."/>
            <person name="Ohm R."/>
            <person name="Martin F."/>
            <person name="Silar P."/>
            <person name="Natvig D."/>
            <person name="Lalanne C."/>
            <person name="Gautier V."/>
            <person name="Ament-Velasquez S.L."/>
            <person name="Kruys A."/>
            <person name="Hutchinson M.I."/>
            <person name="Powell A.J."/>
            <person name="Barry K."/>
            <person name="Miller A.N."/>
            <person name="Grigoriev I.V."/>
            <person name="Debuchy R."/>
            <person name="Gladieux P."/>
            <person name="Thoren M.H."/>
            <person name="Johannesson H."/>
        </authorList>
    </citation>
    <scope>NUCLEOTIDE SEQUENCE</scope>
    <source>
        <strain evidence="3">PSN293</strain>
    </source>
</reference>
<keyword evidence="4" id="KW-1185">Reference proteome</keyword>
<evidence type="ECO:0000313" key="3">
    <source>
        <dbReference type="EMBL" id="KAK4212508.1"/>
    </source>
</evidence>
<evidence type="ECO:0000256" key="1">
    <source>
        <dbReference type="SAM" id="MobiDB-lite"/>
    </source>
</evidence>
<dbReference type="PRINTS" id="PR01217">
    <property type="entry name" value="PRICHEXTENSN"/>
</dbReference>
<feature type="compositionally biased region" description="Gly residues" evidence="1">
    <location>
        <begin position="348"/>
        <end position="357"/>
    </location>
</feature>
<feature type="region of interest" description="Disordered" evidence="1">
    <location>
        <begin position="162"/>
        <end position="291"/>
    </location>
</feature>
<evidence type="ECO:0000256" key="2">
    <source>
        <dbReference type="SAM" id="Phobius"/>
    </source>
</evidence>
<feature type="compositionally biased region" description="Low complexity" evidence="1">
    <location>
        <begin position="238"/>
        <end position="260"/>
    </location>
</feature>
<sequence>MGDANIFISNGTCYSAAGEKLDESFIPCGNAAFGHQTCCGAGDNCLGDKACFGIHGTGYGSYLTYFGGCTDPDYKDGACPDKKGIDQPWVGLTLCDNTDGVWAACSQEGNPSTLQPGSYCSCTDEAKATVAFTDANTLPNTASLPQATGSSVQFFAGYVPTPPGTTVKETTTAPPPPPLSSKQPPPPPTTPSSPRPPPPPPPNEETSTGDSGEPTTPIPTPASTPPIEESQSLIPTESASPSSGSNGPSPTSGQGSGTASNTSPGSSPDSTNSGSPGSDPSTSETPSSGGLSAGAKAGIGVGAAAAVLIFLAVIVALVLHHRRKKRAAAAAARDEDDIAPDMAHTEHGVGGVGGGVAAGKAASSRKHDSMEHPPSDISEADGQPARPWSMRSELEGSAPGMAGAAGAAPGTRTSHELNGVGGEQQHHDEGALSPIAELPGSTPLGRPSHDGRRRVVVGDSVVYL</sequence>
<feature type="compositionally biased region" description="Low complexity" evidence="1">
    <location>
        <begin position="396"/>
        <end position="410"/>
    </location>
</feature>
<feature type="transmembrane region" description="Helical" evidence="2">
    <location>
        <begin position="297"/>
        <end position="319"/>
    </location>
</feature>
<dbReference type="EMBL" id="MU858126">
    <property type="protein sequence ID" value="KAK4212508.1"/>
    <property type="molecule type" value="Genomic_DNA"/>
</dbReference>
<comment type="caution">
    <text evidence="3">The sequence shown here is derived from an EMBL/GenBank/DDBJ whole genome shotgun (WGS) entry which is preliminary data.</text>
</comment>
<reference evidence="3" key="1">
    <citation type="journal article" date="2023" name="Mol. Phylogenet. Evol.">
        <title>Genome-scale phylogeny and comparative genomics of the fungal order Sordariales.</title>
        <authorList>
            <person name="Hensen N."/>
            <person name="Bonometti L."/>
            <person name="Westerberg I."/>
            <person name="Brannstrom I.O."/>
            <person name="Guillou S."/>
            <person name="Cros-Aarteil S."/>
            <person name="Calhoun S."/>
            <person name="Haridas S."/>
            <person name="Kuo A."/>
            <person name="Mondo S."/>
            <person name="Pangilinan J."/>
            <person name="Riley R."/>
            <person name="LaButti K."/>
            <person name="Andreopoulos B."/>
            <person name="Lipzen A."/>
            <person name="Chen C."/>
            <person name="Yan M."/>
            <person name="Daum C."/>
            <person name="Ng V."/>
            <person name="Clum A."/>
            <person name="Steindorff A."/>
            <person name="Ohm R.A."/>
            <person name="Martin F."/>
            <person name="Silar P."/>
            <person name="Natvig D.O."/>
            <person name="Lalanne C."/>
            <person name="Gautier V."/>
            <person name="Ament-Velasquez S.L."/>
            <person name="Kruys A."/>
            <person name="Hutchinson M.I."/>
            <person name="Powell A.J."/>
            <person name="Barry K."/>
            <person name="Miller A.N."/>
            <person name="Grigoriev I.V."/>
            <person name="Debuchy R."/>
            <person name="Gladieux P."/>
            <person name="Hiltunen Thoren M."/>
            <person name="Johannesson H."/>
        </authorList>
    </citation>
    <scope>NUCLEOTIDE SEQUENCE</scope>
    <source>
        <strain evidence="3">PSN293</strain>
    </source>
</reference>
<feature type="region of interest" description="Disordered" evidence="1">
    <location>
        <begin position="339"/>
        <end position="452"/>
    </location>
</feature>
<gene>
    <name evidence="3" type="ORF">QBC37DRAFT_424856</name>
</gene>
<feature type="compositionally biased region" description="Basic and acidic residues" evidence="1">
    <location>
        <begin position="365"/>
        <end position="374"/>
    </location>
</feature>
<protein>
    <submittedName>
        <fullName evidence="3">Uncharacterized protein</fullName>
    </submittedName>
</protein>
<dbReference type="AlphaFoldDB" id="A0AAN6Y4H3"/>
<keyword evidence="2" id="KW-1133">Transmembrane helix</keyword>
<evidence type="ECO:0000313" key="4">
    <source>
        <dbReference type="Proteomes" id="UP001301769"/>
    </source>
</evidence>
<proteinExistence type="predicted"/>
<name>A0AAN6Y4H3_9PEZI</name>
<feature type="compositionally biased region" description="Polar residues" evidence="1">
    <location>
        <begin position="261"/>
        <end position="286"/>
    </location>
</feature>
<keyword evidence="2" id="KW-0472">Membrane</keyword>
<accession>A0AAN6Y4H3</accession>